<reference evidence="2" key="1">
    <citation type="journal article" date="2023" name="Nat. Plants">
        <title>Single-cell RNA sequencing provides a high-resolution roadmap for understanding the multicellular compartmentation of specialized metabolism.</title>
        <authorList>
            <person name="Sun S."/>
            <person name="Shen X."/>
            <person name="Li Y."/>
            <person name="Li Y."/>
            <person name="Wang S."/>
            <person name="Li R."/>
            <person name="Zhang H."/>
            <person name="Shen G."/>
            <person name="Guo B."/>
            <person name="Wei J."/>
            <person name="Xu J."/>
            <person name="St-Pierre B."/>
            <person name="Chen S."/>
            <person name="Sun C."/>
        </authorList>
    </citation>
    <scope>NUCLEOTIDE SEQUENCE [LARGE SCALE GENOMIC DNA]</scope>
</reference>
<organism evidence="1 2">
    <name type="scientific">Catharanthus roseus</name>
    <name type="common">Madagascar periwinkle</name>
    <name type="synonym">Vinca rosea</name>
    <dbReference type="NCBI Taxonomy" id="4058"/>
    <lineage>
        <taxon>Eukaryota</taxon>
        <taxon>Viridiplantae</taxon>
        <taxon>Streptophyta</taxon>
        <taxon>Embryophyta</taxon>
        <taxon>Tracheophyta</taxon>
        <taxon>Spermatophyta</taxon>
        <taxon>Magnoliopsida</taxon>
        <taxon>eudicotyledons</taxon>
        <taxon>Gunneridae</taxon>
        <taxon>Pentapetalae</taxon>
        <taxon>asterids</taxon>
        <taxon>lamiids</taxon>
        <taxon>Gentianales</taxon>
        <taxon>Apocynaceae</taxon>
        <taxon>Rauvolfioideae</taxon>
        <taxon>Vinceae</taxon>
        <taxon>Catharanthinae</taxon>
        <taxon>Catharanthus</taxon>
    </lineage>
</organism>
<dbReference type="EMBL" id="CM044702">
    <property type="protein sequence ID" value="KAI5677690.1"/>
    <property type="molecule type" value="Genomic_DNA"/>
</dbReference>
<evidence type="ECO:0000313" key="1">
    <source>
        <dbReference type="EMBL" id="KAI5677690.1"/>
    </source>
</evidence>
<evidence type="ECO:0000313" key="2">
    <source>
        <dbReference type="Proteomes" id="UP001060085"/>
    </source>
</evidence>
<comment type="caution">
    <text evidence="1">The sequence shown here is derived from an EMBL/GenBank/DDBJ whole genome shotgun (WGS) entry which is preliminary data.</text>
</comment>
<keyword evidence="2" id="KW-1185">Reference proteome</keyword>
<name>A0ACC0BYF6_CATRO</name>
<sequence length="103" mass="11741">MSGHGQVTCMVMKINLDCNACCRKMRRVLLRMKETHMIDKPYCRVVVCGRFIPADVAIKIRKKMKRRVAILEIQELGSNPNDQTEQQMPPPPPQAPPFLPQPA</sequence>
<proteinExistence type="predicted"/>
<dbReference type="Proteomes" id="UP001060085">
    <property type="component" value="Linkage Group LG02"/>
</dbReference>
<protein>
    <submittedName>
        <fullName evidence="1">Uncharacterized protein</fullName>
    </submittedName>
</protein>
<gene>
    <name evidence="1" type="ORF">M9H77_08640</name>
</gene>
<accession>A0ACC0BYF6</accession>